<name>A0A0S7XK88_9BACT</name>
<proteinExistence type="predicted"/>
<dbReference type="Pfam" id="PF02577">
    <property type="entry name" value="BFN_dom"/>
    <property type="match status" value="1"/>
</dbReference>
<evidence type="ECO:0000313" key="2">
    <source>
        <dbReference type="EMBL" id="KPJ62881.1"/>
    </source>
</evidence>
<dbReference type="EMBL" id="LIZY01000099">
    <property type="protein sequence ID" value="KPJ62881.1"/>
    <property type="molecule type" value="Genomic_DNA"/>
</dbReference>
<dbReference type="PROSITE" id="PS51658">
    <property type="entry name" value="BFN"/>
    <property type="match status" value="1"/>
</dbReference>
<evidence type="ECO:0000313" key="3">
    <source>
        <dbReference type="Proteomes" id="UP000052020"/>
    </source>
</evidence>
<dbReference type="GO" id="GO:0004518">
    <property type="term" value="F:nuclease activity"/>
    <property type="evidence" value="ECO:0007669"/>
    <property type="project" value="InterPro"/>
</dbReference>
<dbReference type="PANTHER" id="PTHR15160:SF1">
    <property type="entry name" value="VON HIPPEL-LINDAU DISEASE TUMOR SUPPRESSOR"/>
    <property type="match status" value="1"/>
</dbReference>
<accession>A0A0S7XK88</accession>
<reference evidence="2 3" key="1">
    <citation type="journal article" date="2015" name="Microbiome">
        <title>Genomic resolution of linkages in carbon, nitrogen, and sulfur cycling among widespread estuary sediment bacteria.</title>
        <authorList>
            <person name="Baker B.J."/>
            <person name="Lazar C.S."/>
            <person name="Teske A.P."/>
            <person name="Dick G.J."/>
        </authorList>
    </citation>
    <scope>NUCLEOTIDE SEQUENCE [LARGE SCALE GENOMIC DNA]</scope>
    <source>
        <strain evidence="2">DG_56</strain>
    </source>
</reference>
<dbReference type="InterPro" id="IPR003729">
    <property type="entry name" value="Bi_nuclease_dom"/>
</dbReference>
<dbReference type="SUPFAM" id="SSF103256">
    <property type="entry name" value="Hypothetical protein TM0160"/>
    <property type="match status" value="1"/>
</dbReference>
<dbReference type="PANTHER" id="PTHR15160">
    <property type="entry name" value="VON HIPPEL-LINDAU PROTEIN"/>
    <property type="match status" value="1"/>
</dbReference>
<comment type="caution">
    <text evidence="2">The sequence shown here is derived from an EMBL/GenBank/DDBJ whole genome shotgun (WGS) entry which is preliminary data.</text>
</comment>
<dbReference type="InterPro" id="IPR036104">
    <property type="entry name" value="BFN_sf"/>
</dbReference>
<dbReference type="Proteomes" id="UP000052020">
    <property type="component" value="Unassembled WGS sequence"/>
</dbReference>
<sequence length="138" mass="15011">MGNTERPVQVVGVYEVQEGGQNALVLLRDDVKRSFPISIGPCEAFAILSVFSDQQPPRPLTHDLMSSLLERADARLERIVIDDLANDIFYARLTLVADGETVTVDARPSDAIALALRTGAPIYATEAVISASFLKEEP</sequence>
<feature type="domain" description="BFN" evidence="1">
    <location>
        <begin position="5"/>
        <end position="136"/>
    </location>
</feature>
<evidence type="ECO:0000259" key="1">
    <source>
        <dbReference type="PROSITE" id="PS51658"/>
    </source>
</evidence>
<dbReference type="Gene3D" id="3.10.690.10">
    <property type="entry name" value="Bifunctional nuclease domain"/>
    <property type="match status" value="1"/>
</dbReference>
<dbReference type="AlphaFoldDB" id="A0A0S7XK88"/>
<protein>
    <recommendedName>
        <fullName evidence="1">BFN domain-containing protein</fullName>
    </recommendedName>
</protein>
<gene>
    <name evidence="2" type="ORF">AMK68_04385</name>
</gene>
<organism evidence="2 3">
    <name type="scientific">candidate division KD3-62 bacterium DG_56</name>
    <dbReference type="NCBI Taxonomy" id="1704032"/>
    <lineage>
        <taxon>Bacteria</taxon>
        <taxon>candidate division KD3-62</taxon>
    </lineage>
</organism>